<dbReference type="STRING" id="571298.SAMN04488026_10816"/>
<proteinExistence type="predicted"/>
<organism evidence="2 3">
    <name type="scientific">Aliiruegeria lutimaris</name>
    <dbReference type="NCBI Taxonomy" id="571298"/>
    <lineage>
        <taxon>Bacteria</taxon>
        <taxon>Pseudomonadati</taxon>
        <taxon>Pseudomonadota</taxon>
        <taxon>Alphaproteobacteria</taxon>
        <taxon>Rhodobacterales</taxon>
        <taxon>Roseobacteraceae</taxon>
        <taxon>Aliiruegeria</taxon>
    </lineage>
</organism>
<dbReference type="AlphaFoldDB" id="A0A1G9JG69"/>
<keyword evidence="3" id="KW-1185">Reference proteome</keyword>
<protein>
    <recommendedName>
        <fullName evidence="4">Lipoprotein</fullName>
    </recommendedName>
</protein>
<sequence>MKLKSLLAILGLAVLGFACTDTDHYPLSGEECAPGDPVQDLSVQQCAKAA</sequence>
<reference evidence="2 3" key="1">
    <citation type="submission" date="2016-10" db="EMBL/GenBank/DDBJ databases">
        <authorList>
            <person name="de Groot N.N."/>
        </authorList>
    </citation>
    <scope>NUCLEOTIDE SEQUENCE [LARGE SCALE GENOMIC DNA]</scope>
    <source>
        <strain evidence="2 3">DSM 25294</strain>
    </source>
</reference>
<name>A0A1G9JG69_9RHOB</name>
<evidence type="ECO:0000313" key="3">
    <source>
        <dbReference type="Proteomes" id="UP000199382"/>
    </source>
</evidence>
<evidence type="ECO:0000313" key="2">
    <source>
        <dbReference type="EMBL" id="SDL36577.1"/>
    </source>
</evidence>
<dbReference type="RefSeq" id="WP_170844734.1">
    <property type="nucleotide sequence ID" value="NZ_FNEK01000081.1"/>
</dbReference>
<dbReference type="PROSITE" id="PS51257">
    <property type="entry name" value="PROKAR_LIPOPROTEIN"/>
    <property type="match status" value="1"/>
</dbReference>
<dbReference type="EMBL" id="FNEK01000081">
    <property type="protein sequence ID" value="SDL36577.1"/>
    <property type="molecule type" value="Genomic_DNA"/>
</dbReference>
<evidence type="ECO:0008006" key="4">
    <source>
        <dbReference type="Google" id="ProtNLM"/>
    </source>
</evidence>
<gene>
    <name evidence="2" type="ORF">SAMN04488026_10816</name>
</gene>
<feature type="chain" id="PRO_5011724571" description="Lipoprotein" evidence="1">
    <location>
        <begin position="21"/>
        <end position="50"/>
    </location>
</feature>
<accession>A0A1G9JG69</accession>
<feature type="signal peptide" evidence="1">
    <location>
        <begin position="1"/>
        <end position="20"/>
    </location>
</feature>
<dbReference type="Proteomes" id="UP000199382">
    <property type="component" value="Unassembled WGS sequence"/>
</dbReference>
<keyword evidence="1" id="KW-0732">Signal</keyword>
<evidence type="ECO:0000256" key="1">
    <source>
        <dbReference type="SAM" id="SignalP"/>
    </source>
</evidence>